<dbReference type="Proteomes" id="UP001501576">
    <property type="component" value="Unassembled WGS sequence"/>
</dbReference>
<sequence length="193" mass="21806">MDKPHVIVSTSTLPVHFPSQRKSSVPAARNEVVRASFVSHYEEHMPGLIRHVMRYGAAPYEAADAAQSAYIEAFRVWHLITCPAAWLRKVAFRQYLRQAPRPQEELTDEVPDRPAYSCPLEKVVLNEEETRVYEALGQLPMRQRQVIAWHLDGFSTNEIADALGIRPPAVRQNLARARAQLKERLGLTTGGAQ</sequence>
<protein>
    <recommendedName>
        <fullName evidence="6">RNA polymerase sigma factor 70 region 4 type 2 domain-containing protein</fullName>
    </recommendedName>
</protein>
<dbReference type="CDD" id="cd06171">
    <property type="entry name" value="Sigma70_r4"/>
    <property type="match status" value="1"/>
</dbReference>
<dbReference type="InterPro" id="IPR013324">
    <property type="entry name" value="RNA_pol_sigma_r3/r4-like"/>
</dbReference>
<dbReference type="InterPro" id="IPR014284">
    <property type="entry name" value="RNA_pol_sigma-70_dom"/>
</dbReference>
<comment type="caution">
    <text evidence="7">The sequence shown here is derived from an EMBL/GenBank/DDBJ whole genome shotgun (WGS) entry which is preliminary data.</text>
</comment>
<dbReference type="InterPro" id="IPR013249">
    <property type="entry name" value="RNA_pol_sigma70_r4_t2"/>
</dbReference>
<evidence type="ECO:0000256" key="4">
    <source>
        <dbReference type="ARBA" id="ARBA00023125"/>
    </source>
</evidence>
<evidence type="ECO:0000259" key="6">
    <source>
        <dbReference type="Pfam" id="PF08281"/>
    </source>
</evidence>
<feature type="domain" description="RNA polymerase sigma factor 70 region 4 type 2" evidence="6">
    <location>
        <begin position="131"/>
        <end position="181"/>
    </location>
</feature>
<keyword evidence="8" id="KW-1185">Reference proteome</keyword>
<dbReference type="Gene3D" id="1.10.1740.10">
    <property type="match status" value="1"/>
</dbReference>
<dbReference type="EMBL" id="BAAABZ010000092">
    <property type="protein sequence ID" value="GAA0573946.1"/>
    <property type="molecule type" value="Genomic_DNA"/>
</dbReference>
<name>A0ABN1ETC3_9ACTN</name>
<accession>A0ABN1ETC3</accession>
<evidence type="ECO:0000256" key="5">
    <source>
        <dbReference type="ARBA" id="ARBA00023163"/>
    </source>
</evidence>
<evidence type="ECO:0000256" key="1">
    <source>
        <dbReference type="ARBA" id="ARBA00010641"/>
    </source>
</evidence>
<dbReference type="SUPFAM" id="SSF88659">
    <property type="entry name" value="Sigma3 and sigma4 domains of RNA polymerase sigma factors"/>
    <property type="match status" value="1"/>
</dbReference>
<dbReference type="NCBIfam" id="TIGR02937">
    <property type="entry name" value="sigma70-ECF"/>
    <property type="match status" value="1"/>
</dbReference>
<evidence type="ECO:0000256" key="2">
    <source>
        <dbReference type="ARBA" id="ARBA00023015"/>
    </source>
</evidence>
<gene>
    <name evidence="7" type="ORF">GCM10010390_91340</name>
</gene>
<reference evidence="7 8" key="1">
    <citation type="journal article" date="2019" name="Int. J. Syst. Evol. Microbiol.">
        <title>The Global Catalogue of Microorganisms (GCM) 10K type strain sequencing project: providing services to taxonomists for standard genome sequencing and annotation.</title>
        <authorList>
            <consortium name="The Broad Institute Genomics Platform"/>
            <consortium name="The Broad Institute Genome Sequencing Center for Infectious Disease"/>
            <person name="Wu L."/>
            <person name="Ma J."/>
        </authorList>
    </citation>
    <scope>NUCLEOTIDE SEQUENCE [LARGE SCALE GENOMIC DNA]</scope>
    <source>
        <strain evidence="7 8">JCM 5052</strain>
    </source>
</reference>
<dbReference type="Gene3D" id="1.10.10.10">
    <property type="entry name" value="Winged helix-like DNA-binding domain superfamily/Winged helix DNA-binding domain"/>
    <property type="match status" value="1"/>
</dbReference>
<proteinExistence type="inferred from homology"/>
<keyword evidence="5" id="KW-0804">Transcription</keyword>
<organism evidence="7 8">
    <name type="scientific">Streptomyces mordarskii</name>
    <dbReference type="NCBI Taxonomy" id="1226758"/>
    <lineage>
        <taxon>Bacteria</taxon>
        <taxon>Bacillati</taxon>
        <taxon>Actinomycetota</taxon>
        <taxon>Actinomycetes</taxon>
        <taxon>Kitasatosporales</taxon>
        <taxon>Streptomycetaceae</taxon>
        <taxon>Streptomyces</taxon>
    </lineage>
</organism>
<dbReference type="Pfam" id="PF08281">
    <property type="entry name" value="Sigma70_r4_2"/>
    <property type="match status" value="1"/>
</dbReference>
<dbReference type="InterPro" id="IPR036388">
    <property type="entry name" value="WH-like_DNA-bd_sf"/>
</dbReference>
<dbReference type="RefSeq" id="WP_346161658.1">
    <property type="nucleotide sequence ID" value="NZ_BAAABZ010000092.1"/>
</dbReference>
<comment type="similarity">
    <text evidence="1">Belongs to the sigma-70 factor family. ECF subfamily.</text>
</comment>
<evidence type="ECO:0000313" key="7">
    <source>
        <dbReference type="EMBL" id="GAA0573946.1"/>
    </source>
</evidence>
<dbReference type="PANTHER" id="PTHR43133">
    <property type="entry name" value="RNA POLYMERASE ECF-TYPE SIGMA FACTO"/>
    <property type="match status" value="1"/>
</dbReference>
<dbReference type="SUPFAM" id="SSF88946">
    <property type="entry name" value="Sigma2 domain of RNA polymerase sigma factors"/>
    <property type="match status" value="1"/>
</dbReference>
<dbReference type="PANTHER" id="PTHR43133:SF8">
    <property type="entry name" value="RNA POLYMERASE SIGMA FACTOR HI_1459-RELATED"/>
    <property type="match status" value="1"/>
</dbReference>
<evidence type="ECO:0000313" key="8">
    <source>
        <dbReference type="Proteomes" id="UP001501576"/>
    </source>
</evidence>
<keyword evidence="2" id="KW-0805">Transcription regulation</keyword>
<dbReference type="InterPro" id="IPR013325">
    <property type="entry name" value="RNA_pol_sigma_r2"/>
</dbReference>
<keyword evidence="4" id="KW-0238">DNA-binding</keyword>
<keyword evidence="3" id="KW-0731">Sigma factor</keyword>
<dbReference type="InterPro" id="IPR039425">
    <property type="entry name" value="RNA_pol_sigma-70-like"/>
</dbReference>
<evidence type="ECO:0000256" key="3">
    <source>
        <dbReference type="ARBA" id="ARBA00023082"/>
    </source>
</evidence>